<feature type="transmembrane region" description="Helical" evidence="1">
    <location>
        <begin position="107"/>
        <end position="131"/>
    </location>
</feature>
<dbReference type="Proteomes" id="UP000516046">
    <property type="component" value="Chromosome"/>
</dbReference>
<name>A0A7G9WDW5_9FIRM</name>
<feature type="transmembrane region" description="Helical" evidence="1">
    <location>
        <begin position="238"/>
        <end position="256"/>
    </location>
</feature>
<dbReference type="RefSeq" id="WP_212505944.1">
    <property type="nucleotide sequence ID" value="NZ_CP060696.1"/>
</dbReference>
<proteinExistence type="predicted"/>
<evidence type="ECO:0000256" key="1">
    <source>
        <dbReference type="SAM" id="Phobius"/>
    </source>
</evidence>
<evidence type="ECO:0000313" key="3">
    <source>
        <dbReference type="Proteomes" id="UP000516046"/>
    </source>
</evidence>
<dbReference type="AlphaFoldDB" id="A0A7G9WDW5"/>
<reference evidence="2 3" key="1">
    <citation type="submission" date="2020-08" db="EMBL/GenBank/DDBJ databases">
        <authorList>
            <person name="Ren C."/>
            <person name="Gu Y."/>
            <person name="Xu Y."/>
        </authorList>
    </citation>
    <scope>NUCLEOTIDE SEQUENCE [LARGE SCALE GENOMIC DNA]</scope>
    <source>
        <strain evidence="2 3">LBM18003</strain>
    </source>
</reference>
<keyword evidence="1" id="KW-0812">Transmembrane</keyword>
<keyword evidence="1" id="KW-1133">Transmembrane helix</keyword>
<keyword evidence="1" id="KW-0472">Membrane</keyword>
<protein>
    <submittedName>
        <fullName evidence="2">Uncharacterized protein</fullName>
    </submittedName>
</protein>
<feature type="transmembrane region" description="Helical" evidence="1">
    <location>
        <begin position="55"/>
        <end position="75"/>
    </location>
</feature>
<feature type="transmembrane region" description="Helical" evidence="1">
    <location>
        <begin position="137"/>
        <end position="157"/>
    </location>
</feature>
<feature type="transmembrane region" description="Helical" evidence="1">
    <location>
        <begin position="209"/>
        <end position="231"/>
    </location>
</feature>
<dbReference type="EMBL" id="CP060696">
    <property type="protein sequence ID" value="QNO16877.1"/>
    <property type="molecule type" value="Genomic_DNA"/>
</dbReference>
<dbReference type="KEGG" id="caml:H6X83_07795"/>
<sequence length="269" mass="30438">MKRKKLLSRLLYCILAILAFFLLLHQQGSMPLDKHMDTYFLQVFGGVRADTTDTSVILSIFFYNIPWILFLYVFAPLFQKDFEVQYVYVFTRIGSKQKWLLQKTTQLFLQIFVSWGLLFAAAFAFGAGFGFALRGPALLYIQLFALQVLGIFTLSFAQNLLSIKMGITQSYIVTLCCYALAIMVGVLLYQNANVTGWLFPLLPTAGQMLLWHADAAVLPETLAVFFAGAAGFQVWKSIAVDLIYIVVLYVGTAFYLQKADLIDFIKEEN</sequence>
<keyword evidence="3" id="KW-1185">Reference proteome</keyword>
<organism evidence="2 3">
    <name type="scientific">Caproicibacterium amylolyticum</name>
    <dbReference type="NCBI Taxonomy" id="2766537"/>
    <lineage>
        <taxon>Bacteria</taxon>
        <taxon>Bacillati</taxon>
        <taxon>Bacillota</taxon>
        <taxon>Clostridia</taxon>
        <taxon>Eubacteriales</taxon>
        <taxon>Oscillospiraceae</taxon>
        <taxon>Caproicibacterium</taxon>
    </lineage>
</organism>
<evidence type="ECO:0000313" key="2">
    <source>
        <dbReference type="EMBL" id="QNO16877.1"/>
    </source>
</evidence>
<accession>A0A7G9WDW5</accession>
<feature type="transmembrane region" description="Helical" evidence="1">
    <location>
        <begin position="169"/>
        <end position="189"/>
    </location>
</feature>
<gene>
    <name evidence="2" type="ORF">H6X83_07795</name>
</gene>